<name>A0A2Z6EZH0_HALHR</name>
<sequence>MYWFQGIACHISILASFIADLVTDYLEEFEGKLGRSKRYALEALCETVLAETPLCELTTQAVVNYARARRKTGTGGSTVNQDLIFLGTVLDYAQHAWHYKFDTQALPNARKTCRQSRITSSSKIRDRRPTSEEMRLLLEWFDKPRPRGPEARTPYASAV</sequence>
<dbReference type="SUPFAM" id="SSF56349">
    <property type="entry name" value="DNA breaking-rejoining enzymes"/>
    <property type="match status" value="1"/>
</dbReference>
<evidence type="ECO:0000313" key="2">
    <source>
        <dbReference type="Proteomes" id="UP000218890"/>
    </source>
</evidence>
<accession>A0A2Z6EZH0</accession>
<evidence type="ECO:0000313" key="1">
    <source>
        <dbReference type="EMBL" id="BBE11018.1"/>
    </source>
</evidence>
<dbReference type="KEGG" id="hhk:HH1059_08730"/>
<dbReference type="AlphaFoldDB" id="A0A2Z6EZH0"/>
<proteinExistence type="predicted"/>
<dbReference type="EMBL" id="AP017372">
    <property type="protein sequence ID" value="BBE11018.1"/>
    <property type="molecule type" value="Genomic_DNA"/>
</dbReference>
<dbReference type="GO" id="GO:0003677">
    <property type="term" value="F:DNA binding"/>
    <property type="evidence" value="ECO:0007669"/>
    <property type="project" value="InterPro"/>
</dbReference>
<gene>
    <name evidence="1" type="ORF">HH1059_08730</name>
</gene>
<organism evidence="1 2">
    <name type="scientific">Halorhodospira halochloris</name>
    <name type="common">Ectothiorhodospira halochloris</name>
    <dbReference type="NCBI Taxonomy" id="1052"/>
    <lineage>
        <taxon>Bacteria</taxon>
        <taxon>Pseudomonadati</taxon>
        <taxon>Pseudomonadota</taxon>
        <taxon>Gammaproteobacteria</taxon>
        <taxon>Chromatiales</taxon>
        <taxon>Ectothiorhodospiraceae</taxon>
        <taxon>Halorhodospira</taxon>
    </lineage>
</organism>
<dbReference type="Proteomes" id="UP000218890">
    <property type="component" value="Chromosome"/>
</dbReference>
<keyword evidence="2" id="KW-1185">Reference proteome</keyword>
<reference evidence="1" key="1">
    <citation type="submission" date="2016-02" db="EMBL/GenBank/DDBJ databases">
        <title>Halorhodospira halochloris DSM-1059 complete genome, version 2.</title>
        <authorList>
            <person name="Tsukatani Y."/>
        </authorList>
    </citation>
    <scope>NUCLEOTIDE SEQUENCE</scope>
    <source>
        <strain evidence="1">DSM 1059</strain>
    </source>
</reference>
<dbReference type="InterPro" id="IPR011010">
    <property type="entry name" value="DNA_brk_join_enz"/>
</dbReference>
<protein>
    <submittedName>
        <fullName evidence="1">Uncharacterized protein</fullName>
    </submittedName>
</protein>
<dbReference type="RefSeq" id="WP_162549357.1">
    <property type="nucleotide sequence ID" value="NZ_AP017372.2"/>
</dbReference>